<organism evidence="1 2">
    <name type="scientific">Candidatus Roizmanbacteria bacterium GW2011_GWB1_40_7</name>
    <dbReference type="NCBI Taxonomy" id="1618482"/>
    <lineage>
        <taxon>Bacteria</taxon>
        <taxon>Candidatus Roizmaniibacteriota</taxon>
    </lineage>
</organism>
<dbReference type="SUPFAM" id="SSF143011">
    <property type="entry name" value="RelE-like"/>
    <property type="match status" value="1"/>
</dbReference>
<dbReference type="InterPro" id="IPR004386">
    <property type="entry name" value="Toxin_YafQ-like"/>
</dbReference>
<evidence type="ECO:0000313" key="2">
    <source>
        <dbReference type="Proteomes" id="UP000034664"/>
    </source>
</evidence>
<dbReference type="Proteomes" id="UP000034664">
    <property type="component" value="Unassembled WGS sequence"/>
</dbReference>
<sequence>MKPIKRTKRFDRHYKERIAQNDLLNEDFVDAVDTFLQDPTSVHDHALKGVMTQNRAFSINNDYRVIYEEKDDYYLFKDIGTHVQIYHQ</sequence>
<gene>
    <name evidence="1" type="ORF">UU14_C0013G0001</name>
</gene>
<name>A0A0G0W9Y6_9BACT</name>
<evidence type="ECO:0008006" key="3">
    <source>
        <dbReference type="Google" id="ProtNLM"/>
    </source>
</evidence>
<dbReference type="EMBL" id="LBZM01000013">
    <property type="protein sequence ID" value="KKR72027.1"/>
    <property type="molecule type" value="Genomic_DNA"/>
</dbReference>
<dbReference type="Pfam" id="PF15738">
    <property type="entry name" value="YafQ_toxin"/>
    <property type="match status" value="1"/>
</dbReference>
<protein>
    <recommendedName>
        <fullName evidence="3">Addiction module toxin, RelE/StbE family</fullName>
    </recommendedName>
</protein>
<reference evidence="1 2" key="1">
    <citation type="journal article" date="2015" name="Nature">
        <title>rRNA introns, odd ribosomes, and small enigmatic genomes across a large radiation of phyla.</title>
        <authorList>
            <person name="Brown C.T."/>
            <person name="Hug L.A."/>
            <person name="Thomas B.C."/>
            <person name="Sharon I."/>
            <person name="Castelle C.J."/>
            <person name="Singh A."/>
            <person name="Wilkins M.J."/>
            <person name="Williams K.H."/>
            <person name="Banfield J.F."/>
        </authorList>
    </citation>
    <scope>NUCLEOTIDE SEQUENCE [LARGE SCALE GENOMIC DNA]</scope>
</reference>
<proteinExistence type="predicted"/>
<dbReference type="AlphaFoldDB" id="A0A0G0W9Y6"/>
<comment type="caution">
    <text evidence="1">The sequence shown here is derived from an EMBL/GenBank/DDBJ whole genome shotgun (WGS) entry which is preliminary data.</text>
</comment>
<dbReference type="InterPro" id="IPR035093">
    <property type="entry name" value="RelE/ParE_toxin_dom_sf"/>
</dbReference>
<accession>A0A0G0W9Y6</accession>
<evidence type="ECO:0000313" key="1">
    <source>
        <dbReference type="EMBL" id="KKR72027.1"/>
    </source>
</evidence>
<dbReference type="Gene3D" id="3.30.2310.20">
    <property type="entry name" value="RelE-like"/>
    <property type="match status" value="1"/>
</dbReference>